<dbReference type="Proteomes" id="UP000250266">
    <property type="component" value="Unassembled WGS sequence"/>
</dbReference>
<dbReference type="EMBL" id="KV744979">
    <property type="protein sequence ID" value="OCK79973.1"/>
    <property type="molecule type" value="Genomic_DNA"/>
</dbReference>
<evidence type="ECO:0000313" key="2">
    <source>
        <dbReference type="Proteomes" id="UP000250266"/>
    </source>
</evidence>
<organism evidence="1 2">
    <name type="scientific">Lepidopterella palustris CBS 459.81</name>
    <dbReference type="NCBI Taxonomy" id="1314670"/>
    <lineage>
        <taxon>Eukaryota</taxon>
        <taxon>Fungi</taxon>
        <taxon>Dikarya</taxon>
        <taxon>Ascomycota</taxon>
        <taxon>Pezizomycotina</taxon>
        <taxon>Dothideomycetes</taxon>
        <taxon>Pleosporomycetidae</taxon>
        <taxon>Mytilinidiales</taxon>
        <taxon>Argynnaceae</taxon>
        <taxon>Lepidopterella</taxon>
    </lineage>
</organism>
<feature type="non-terminal residue" evidence="1">
    <location>
        <position position="103"/>
    </location>
</feature>
<reference evidence="1 2" key="1">
    <citation type="journal article" date="2016" name="Nat. Commun.">
        <title>Ectomycorrhizal ecology is imprinted in the genome of the dominant symbiotic fungus Cenococcum geophilum.</title>
        <authorList>
            <consortium name="DOE Joint Genome Institute"/>
            <person name="Peter M."/>
            <person name="Kohler A."/>
            <person name="Ohm R.A."/>
            <person name="Kuo A."/>
            <person name="Krutzmann J."/>
            <person name="Morin E."/>
            <person name="Arend M."/>
            <person name="Barry K.W."/>
            <person name="Binder M."/>
            <person name="Choi C."/>
            <person name="Clum A."/>
            <person name="Copeland A."/>
            <person name="Grisel N."/>
            <person name="Haridas S."/>
            <person name="Kipfer T."/>
            <person name="LaButti K."/>
            <person name="Lindquist E."/>
            <person name="Lipzen A."/>
            <person name="Maire R."/>
            <person name="Meier B."/>
            <person name="Mihaltcheva S."/>
            <person name="Molinier V."/>
            <person name="Murat C."/>
            <person name="Poggeler S."/>
            <person name="Quandt C.A."/>
            <person name="Sperisen C."/>
            <person name="Tritt A."/>
            <person name="Tisserant E."/>
            <person name="Crous P.W."/>
            <person name="Henrissat B."/>
            <person name="Nehls U."/>
            <person name="Egli S."/>
            <person name="Spatafora J.W."/>
            <person name="Grigoriev I.V."/>
            <person name="Martin F.M."/>
        </authorList>
    </citation>
    <scope>NUCLEOTIDE SEQUENCE [LARGE SCALE GENOMIC DNA]</scope>
    <source>
        <strain evidence="1 2">CBS 459.81</strain>
    </source>
</reference>
<accession>A0A8E2E9Z8</accession>
<dbReference type="OrthoDB" id="6365676at2759"/>
<dbReference type="AlphaFoldDB" id="A0A8E2E9Z8"/>
<sequence length="103" mass="12065">TLETLVMMRPHSFWHKDIDRLFEAYSGRDLKIFLVAEAARHGTPVATRDWTPEDRVHLFEIDVPVSYYGDEDTETLCRGWIREKGIRGTLWAEEGRPMLSWGE</sequence>
<feature type="non-terminal residue" evidence="1">
    <location>
        <position position="1"/>
    </location>
</feature>
<name>A0A8E2E9Z8_9PEZI</name>
<evidence type="ECO:0000313" key="1">
    <source>
        <dbReference type="EMBL" id="OCK79973.1"/>
    </source>
</evidence>
<protein>
    <submittedName>
        <fullName evidence="1">Uncharacterized protein</fullName>
    </submittedName>
</protein>
<gene>
    <name evidence="1" type="ORF">K432DRAFT_277022</name>
</gene>
<proteinExistence type="predicted"/>
<keyword evidence="2" id="KW-1185">Reference proteome</keyword>